<feature type="transmembrane region" description="Helical" evidence="9">
    <location>
        <begin position="20"/>
        <end position="40"/>
    </location>
</feature>
<dbReference type="PANTHER" id="PTHR33281:SF19">
    <property type="entry name" value="VOLTAGE-DEPENDENT ANION CHANNEL-FORMING PROTEIN YNEE"/>
    <property type="match status" value="1"/>
</dbReference>
<name>A0A0D0FWP0_9SPHI</name>
<dbReference type="Pfam" id="PF25539">
    <property type="entry name" value="Bestrophin_2"/>
    <property type="match status" value="1"/>
</dbReference>
<evidence type="ECO:0000313" key="11">
    <source>
        <dbReference type="Proteomes" id="UP000032049"/>
    </source>
</evidence>
<keyword evidence="6" id="KW-0406">Ion transport</keyword>
<evidence type="ECO:0000256" key="2">
    <source>
        <dbReference type="ARBA" id="ARBA00022448"/>
    </source>
</evidence>
<protein>
    <recommendedName>
        <fullName evidence="12">YneE protein</fullName>
    </recommendedName>
</protein>
<dbReference type="Proteomes" id="UP000032049">
    <property type="component" value="Unassembled WGS sequence"/>
</dbReference>
<evidence type="ECO:0000256" key="8">
    <source>
        <dbReference type="ARBA" id="ARBA00034708"/>
    </source>
</evidence>
<comment type="subcellular location">
    <subcellularLocation>
        <location evidence="1">Cell membrane</location>
        <topology evidence="1">Multi-pass membrane protein</topology>
    </subcellularLocation>
</comment>
<comment type="caution">
    <text evidence="10">The sequence shown here is derived from an EMBL/GenBank/DDBJ whole genome shotgun (WGS) entry which is preliminary data.</text>
</comment>
<evidence type="ECO:0000256" key="6">
    <source>
        <dbReference type="ARBA" id="ARBA00023065"/>
    </source>
</evidence>
<dbReference type="GO" id="GO:0005886">
    <property type="term" value="C:plasma membrane"/>
    <property type="evidence" value="ECO:0007669"/>
    <property type="project" value="UniProtKB-SubCell"/>
</dbReference>
<evidence type="ECO:0000256" key="1">
    <source>
        <dbReference type="ARBA" id="ARBA00004651"/>
    </source>
</evidence>
<keyword evidence="4 9" id="KW-0812">Transmembrane</keyword>
<evidence type="ECO:0000256" key="4">
    <source>
        <dbReference type="ARBA" id="ARBA00022692"/>
    </source>
</evidence>
<dbReference type="RefSeq" id="WP_041882423.1">
    <property type="nucleotide sequence ID" value="NZ_CP157278.1"/>
</dbReference>
<dbReference type="AlphaFoldDB" id="A0A0D0FWP0"/>
<feature type="transmembrane region" description="Helical" evidence="9">
    <location>
        <begin position="52"/>
        <end position="70"/>
    </location>
</feature>
<dbReference type="STRING" id="1503925.TH53_12340"/>
<evidence type="ECO:0000256" key="7">
    <source>
        <dbReference type="ARBA" id="ARBA00023136"/>
    </source>
</evidence>
<proteinExistence type="inferred from homology"/>
<dbReference type="OrthoDB" id="445589at2"/>
<gene>
    <name evidence="10" type="ORF">TH53_12340</name>
</gene>
<accession>A0A0D0FWP0</accession>
<organism evidence="10 11">
    <name type="scientific">Pedobacter lusitanus</name>
    <dbReference type="NCBI Taxonomy" id="1503925"/>
    <lineage>
        <taxon>Bacteria</taxon>
        <taxon>Pseudomonadati</taxon>
        <taxon>Bacteroidota</taxon>
        <taxon>Sphingobacteriia</taxon>
        <taxon>Sphingobacteriales</taxon>
        <taxon>Sphingobacteriaceae</taxon>
        <taxon>Pedobacter</taxon>
    </lineage>
</organism>
<sequence>MIIRKKENWLKMLFVWEGSVLPQILYRLILLLLISVFVVYCRGSVFNYKIQLNPGPFTLFGIALAIFFGFRNNVSYERFWEGRKLWGSLLNTTRSLTRQVQTLNGEEDNKEVNEFVNLLVSFTYALKHQLRHTDATPDITRISGVLLADKLKPAIYKPAMLIKEMGMWVKKRKAKGDFDSIQTTSFDQSLNELSNILGGCERIASTPIPYTYKVLLHRTVYIYCFLLPFGFVDSLGWMMPVIVVFIAYTFVALEAVADELEDPFGLEPNDLALNSLCTMIETTLLEMSDREVPVAPVREGYIQD</sequence>
<reference evidence="10 11" key="1">
    <citation type="submission" date="2015-01" db="EMBL/GenBank/DDBJ databases">
        <title>Draft genome sequence of Pedobacter sp. NL19 isolated from sludge of an effluent treatment pond in an abandoned uranium mine.</title>
        <authorList>
            <person name="Santos T."/>
            <person name="Caetano T."/>
            <person name="Covas C."/>
            <person name="Cruz A."/>
            <person name="Mendo S."/>
        </authorList>
    </citation>
    <scope>NUCLEOTIDE SEQUENCE [LARGE SCALE GENOMIC DNA]</scope>
    <source>
        <strain evidence="10 11">NL19</strain>
    </source>
</reference>
<evidence type="ECO:0000256" key="3">
    <source>
        <dbReference type="ARBA" id="ARBA00022475"/>
    </source>
</evidence>
<dbReference type="EMBL" id="JXRA01000052">
    <property type="protein sequence ID" value="KIO76884.1"/>
    <property type="molecule type" value="Genomic_DNA"/>
</dbReference>
<keyword evidence="11" id="KW-1185">Reference proteome</keyword>
<dbReference type="PANTHER" id="PTHR33281">
    <property type="entry name" value="UPF0187 PROTEIN YNEE"/>
    <property type="match status" value="1"/>
</dbReference>
<keyword evidence="5 9" id="KW-1133">Transmembrane helix</keyword>
<evidence type="ECO:0000256" key="5">
    <source>
        <dbReference type="ARBA" id="ARBA00022989"/>
    </source>
</evidence>
<evidence type="ECO:0000256" key="9">
    <source>
        <dbReference type="SAM" id="Phobius"/>
    </source>
</evidence>
<feature type="transmembrane region" description="Helical" evidence="9">
    <location>
        <begin position="220"/>
        <end position="251"/>
    </location>
</feature>
<comment type="similarity">
    <text evidence="8">Belongs to the anion channel-forming bestrophin (TC 1.A.46) family.</text>
</comment>
<keyword evidence="7 9" id="KW-0472">Membrane</keyword>
<evidence type="ECO:0000313" key="10">
    <source>
        <dbReference type="EMBL" id="KIO76884.1"/>
    </source>
</evidence>
<dbReference type="InterPro" id="IPR044669">
    <property type="entry name" value="YneE/VCCN1/2-like"/>
</dbReference>
<keyword evidence="2" id="KW-0813">Transport</keyword>
<evidence type="ECO:0008006" key="12">
    <source>
        <dbReference type="Google" id="ProtNLM"/>
    </source>
</evidence>
<keyword evidence="3" id="KW-1003">Cell membrane</keyword>
<dbReference type="GO" id="GO:0005254">
    <property type="term" value="F:chloride channel activity"/>
    <property type="evidence" value="ECO:0007669"/>
    <property type="project" value="InterPro"/>
</dbReference>